<comment type="caution">
    <text evidence="4">The sequence shown here is derived from an EMBL/GenBank/DDBJ whole genome shotgun (WGS) entry which is preliminary data.</text>
</comment>
<name>A0A317L007_9BACI</name>
<dbReference type="Proteomes" id="UP000245624">
    <property type="component" value="Unassembled WGS sequence"/>
</dbReference>
<organism evidence="4 5">
    <name type="scientific">Gracilibacillus dipsosauri</name>
    <dbReference type="NCBI Taxonomy" id="178340"/>
    <lineage>
        <taxon>Bacteria</taxon>
        <taxon>Bacillati</taxon>
        <taxon>Bacillota</taxon>
        <taxon>Bacilli</taxon>
        <taxon>Bacillales</taxon>
        <taxon>Bacillaceae</taxon>
        <taxon>Gracilibacillus</taxon>
    </lineage>
</organism>
<gene>
    <name evidence="4" type="primary">moaD</name>
    <name evidence="4" type="ORF">DLJ74_12005</name>
</gene>
<keyword evidence="1" id="KW-0547">Nucleotide-binding</keyword>
<sequence>MIEILLFAQLQEDAGTDKLLIDGDGWTVKKLKNQLITQYQLLQVEQSMVAINEAYALDSDEIHSGDIVAIIPPVSGG</sequence>
<dbReference type="InterPro" id="IPR003749">
    <property type="entry name" value="ThiS/MoaD-like"/>
</dbReference>
<dbReference type="EMBL" id="QGTD01000009">
    <property type="protein sequence ID" value="PWU68148.1"/>
    <property type="molecule type" value="Genomic_DNA"/>
</dbReference>
<dbReference type="RefSeq" id="WP_054787514.1">
    <property type="nucleotide sequence ID" value="NZ_QGTD01000009.1"/>
</dbReference>
<keyword evidence="5" id="KW-1185">Reference proteome</keyword>
<protein>
    <recommendedName>
        <fullName evidence="3">Molybdopterin synthase sulfur carrier subunit</fullName>
    </recommendedName>
</protein>
<evidence type="ECO:0000256" key="1">
    <source>
        <dbReference type="ARBA" id="ARBA00022741"/>
    </source>
</evidence>
<evidence type="ECO:0000313" key="5">
    <source>
        <dbReference type="Proteomes" id="UP000245624"/>
    </source>
</evidence>
<dbReference type="SUPFAM" id="SSF54285">
    <property type="entry name" value="MoaD/ThiS"/>
    <property type="match status" value="1"/>
</dbReference>
<dbReference type="InterPro" id="IPR044672">
    <property type="entry name" value="MOCS2A"/>
</dbReference>
<dbReference type="AlphaFoldDB" id="A0A317L007"/>
<dbReference type="NCBIfam" id="TIGR01682">
    <property type="entry name" value="moaD"/>
    <property type="match status" value="1"/>
</dbReference>
<evidence type="ECO:0000256" key="3">
    <source>
        <dbReference type="ARBA" id="ARBA00024247"/>
    </source>
</evidence>
<dbReference type="PANTHER" id="PTHR33359:SF1">
    <property type="entry name" value="MOLYBDOPTERIN SYNTHASE SULFUR CARRIER SUBUNIT"/>
    <property type="match status" value="1"/>
</dbReference>
<dbReference type="InterPro" id="IPR012675">
    <property type="entry name" value="Beta-grasp_dom_sf"/>
</dbReference>
<evidence type="ECO:0000256" key="2">
    <source>
        <dbReference type="ARBA" id="ARBA00024200"/>
    </source>
</evidence>
<comment type="similarity">
    <text evidence="2">Belongs to the MoaD family.</text>
</comment>
<proteinExistence type="inferred from homology"/>
<evidence type="ECO:0000313" key="4">
    <source>
        <dbReference type="EMBL" id="PWU68148.1"/>
    </source>
</evidence>
<dbReference type="InterPro" id="IPR016155">
    <property type="entry name" value="Mopterin_synth/thiamin_S_b"/>
</dbReference>
<dbReference type="Gene3D" id="3.10.20.30">
    <property type="match status" value="1"/>
</dbReference>
<dbReference type="OrthoDB" id="9801945at2"/>
<dbReference type="GO" id="GO:1990133">
    <property type="term" value="C:molybdopterin adenylyltransferase complex"/>
    <property type="evidence" value="ECO:0007669"/>
    <property type="project" value="TreeGrafter"/>
</dbReference>
<dbReference type="UniPathway" id="UPA00344"/>
<accession>A0A317L007</accession>
<dbReference type="Pfam" id="PF02597">
    <property type="entry name" value="ThiS"/>
    <property type="match status" value="1"/>
</dbReference>
<dbReference type="GO" id="GO:0006777">
    <property type="term" value="P:Mo-molybdopterin cofactor biosynthetic process"/>
    <property type="evidence" value="ECO:0007669"/>
    <property type="project" value="InterPro"/>
</dbReference>
<dbReference type="GO" id="GO:0000166">
    <property type="term" value="F:nucleotide binding"/>
    <property type="evidence" value="ECO:0007669"/>
    <property type="project" value="UniProtKB-KW"/>
</dbReference>
<dbReference type="PANTHER" id="PTHR33359">
    <property type="entry name" value="MOLYBDOPTERIN SYNTHASE SULFUR CARRIER SUBUNIT"/>
    <property type="match status" value="1"/>
</dbReference>
<reference evidence="4 5" key="1">
    <citation type="submission" date="2018-05" db="EMBL/GenBank/DDBJ databases">
        <title>Genomic analysis of Gracilibacillus dipsosauri DD1 reveals novel features of a salt-tolerant amylase.</title>
        <authorList>
            <person name="Deutch C.E."/>
            <person name="Yang S."/>
        </authorList>
    </citation>
    <scope>NUCLEOTIDE SEQUENCE [LARGE SCALE GENOMIC DNA]</scope>
    <source>
        <strain evidence="4 5">DD1</strain>
    </source>
</reference>
<dbReference type="CDD" id="cd00754">
    <property type="entry name" value="Ubl_MoaD"/>
    <property type="match status" value="1"/>
</dbReference>